<dbReference type="GO" id="GO:0006352">
    <property type="term" value="P:DNA-templated transcription initiation"/>
    <property type="evidence" value="ECO:0007669"/>
    <property type="project" value="InterPro"/>
</dbReference>
<evidence type="ECO:0000313" key="2">
    <source>
        <dbReference type="EMBL" id="OAG29645.1"/>
    </source>
</evidence>
<dbReference type="OrthoDB" id="2193432at2759"/>
<dbReference type="AlphaFoldDB" id="A0A177ECG7"/>
<dbReference type="Proteomes" id="UP000185944">
    <property type="component" value="Unassembled WGS sequence"/>
</dbReference>
<dbReference type="RefSeq" id="XP_067544293.1">
    <property type="nucleotide sequence ID" value="XM_067688196.1"/>
</dbReference>
<dbReference type="VEuPathDB" id="MicrosporidiaDB:NEDG_00778"/>
<dbReference type="GeneID" id="93647128"/>
<dbReference type="SUPFAM" id="SSF47113">
    <property type="entry name" value="Histone-fold"/>
    <property type="match status" value="1"/>
</dbReference>
<evidence type="ECO:0000313" key="3">
    <source>
        <dbReference type="Proteomes" id="UP000185944"/>
    </source>
</evidence>
<dbReference type="InterPro" id="IPR009072">
    <property type="entry name" value="Histone-fold"/>
</dbReference>
<dbReference type="GO" id="GO:0046982">
    <property type="term" value="F:protein heterodimerization activity"/>
    <property type="evidence" value="ECO:0007669"/>
    <property type="project" value="InterPro"/>
</dbReference>
<comment type="caution">
    <text evidence="2">The sequence shown here is derived from an EMBL/GenBank/DDBJ whole genome shotgun (WGS) entry which is preliminary data.</text>
</comment>
<gene>
    <name evidence="2" type="ORF">NEDG_00778</name>
</gene>
<reference evidence="2 3" key="1">
    <citation type="submission" date="2016-02" db="EMBL/GenBank/DDBJ databases">
        <title>Discovery of a natural microsporidian pathogen with a broad tissue tropism in Caenorhabditis elegans.</title>
        <authorList>
            <person name="Luallen R.J."/>
            <person name="Reinke A.W."/>
            <person name="Tong L."/>
            <person name="Botts M.R."/>
            <person name="Felix M.-A."/>
            <person name="Troemel E.R."/>
        </authorList>
    </citation>
    <scope>NUCLEOTIDE SEQUENCE [LARGE SCALE GENOMIC DNA]</scope>
    <source>
        <strain evidence="2 3">JUm2807</strain>
    </source>
</reference>
<keyword evidence="3" id="KW-1185">Reference proteome</keyword>
<dbReference type="GO" id="GO:0005669">
    <property type="term" value="C:transcription factor TFIID complex"/>
    <property type="evidence" value="ECO:0007669"/>
    <property type="project" value="InterPro"/>
</dbReference>
<dbReference type="GO" id="GO:0003743">
    <property type="term" value="F:translation initiation factor activity"/>
    <property type="evidence" value="ECO:0007669"/>
    <property type="project" value="UniProtKB-KW"/>
</dbReference>
<dbReference type="EMBL" id="LTDL01000040">
    <property type="protein sequence ID" value="OAG29645.1"/>
    <property type="molecule type" value="Genomic_DNA"/>
</dbReference>
<organism evidence="2 3">
    <name type="scientific">Nematocida displodere</name>
    <dbReference type="NCBI Taxonomy" id="1805483"/>
    <lineage>
        <taxon>Eukaryota</taxon>
        <taxon>Fungi</taxon>
        <taxon>Fungi incertae sedis</taxon>
        <taxon>Microsporidia</taxon>
        <taxon>Nematocida</taxon>
    </lineage>
</organism>
<keyword evidence="2" id="KW-0648">Protein biosynthesis</keyword>
<protein>
    <submittedName>
        <fullName evidence="2">Transcription initiation factor TFIID subunit 12</fullName>
    </submittedName>
</protein>
<sequence length="82" mass="9313">MEEKTQLVSTKRLQALLSCIDKEEKLDKEAAQIISQFTEKYISDILCRAALITKHKGNQAISGDDIKFVLETEFDYFIATGK</sequence>
<keyword evidence="2" id="KW-0396">Initiation factor</keyword>
<feature type="domain" description="Transcription initiation factor TFIID subunit 12" evidence="1">
    <location>
        <begin position="10"/>
        <end position="75"/>
    </location>
</feature>
<dbReference type="Gene3D" id="1.10.20.10">
    <property type="entry name" value="Histone, subunit A"/>
    <property type="match status" value="1"/>
</dbReference>
<dbReference type="Pfam" id="PF03847">
    <property type="entry name" value="TFIID_20kDa"/>
    <property type="match status" value="1"/>
</dbReference>
<dbReference type="InterPro" id="IPR003228">
    <property type="entry name" value="TFIID_TAF12_dom"/>
</dbReference>
<name>A0A177ECG7_9MICR</name>
<accession>A0A177ECG7</accession>
<evidence type="ECO:0000259" key="1">
    <source>
        <dbReference type="Pfam" id="PF03847"/>
    </source>
</evidence>
<proteinExistence type="predicted"/>